<gene>
    <name evidence="1" type="ORF">HLY00_5583</name>
</gene>
<name>A0A850PR78_9MYCO</name>
<dbReference type="Proteomes" id="UP000570517">
    <property type="component" value="Unassembled WGS sequence"/>
</dbReference>
<comment type="caution">
    <text evidence="1">The sequence shown here is derived from an EMBL/GenBank/DDBJ whole genome shotgun (WGS) entry which is preliminary data.</text>
</comment>
<organism evidence="1 2">
    <name type="scientific">Mycolicibacterium hippocampi</name>
    <dbReference type="NCBI Taxonomy" id="659824"/>
    <lineage>
        <taxon>Bacteria</taxon>
        <taxon>Bacillati</taxon>
        <taxon>Actinomycetota</taxon>
        <taxon>Actinomycetes</taxon>
        <taxon>Mycobacteriales</taxon>
        <taxon>Mycobacteriaceae</taxon>
        <taxon>Mycolicibacterium</taxon>
    </lineage>
</organism>
<reference evidence="1 2" key="1">
    <citation type="submission" date="2020-05" db="EMBL/GenBank/DDBJ databases">
        <title>Draft genome sequence of Mycobacterium hippocampi DL, isolated from European seabass, Dicentrarchus labrax, reared in fish farms.</title>
        <authorList>
            <person name="Stathopoulou P."/>
            <person name="Asimakis E."/>
            <person name="Tzokas K."/>
            <person name="Batargias C."/>
            <person name="Tsiamis G."/>
        </authorList>
    </citation>
    <scope>NUCLEOTIDE SEQUENCE [LARGE SCALE GENOMIC DNA]</scope>
    <source>
        <strain evidence="1 2">DL</strain>
    </source>
</reference>
<dbReference type="EMBL" id="JABFYL010000024">
    <property type="protein sequence ID" value="NVN50644.1"/>
    <property type="molecule type" value="Genomic_DNA"/>
</dbReference>
<accession>A0A850PR78</accession>
<evidence type="ECO:0000313" key="2">
    <source>
        <dbReference type="Proteomes" id="UP000570517"/>
    </source>
</evidence>
<keyword evidence="2" id="KW-1185">Reference proteome</keyword>
<evidence type="ECO:0000313" key="1">
    <source>
        <dbReference type="EMBL" id="NVN50644.1"/>
    </source>
</evidence>
<evidence type="ECO:0008006" key="3">
    <source>
        <dbReference type="Google" id="ProtNLM"/>
    </source>
</evidence>
<proteinExistence type="predicted"/>
<sequence>MHARLSADTDLIRAYGSTTAGHAADLDAVAARLSAVSAPTLGPVGARFQAALVRAAEREAGVVADLGGSLAAARTAATGTARAYEVTDADAGARLTGRW</sequence>
<dbReference type="AlphaFoldDB" id="A0A850PR78"/>
<protein>
    <recommendedName>
        <fullName evidence="3">ESX-1 secretion-associated protein</fullName>
    </recommendedName>
</protein>